<dbReference type="GO" id="GO:0008270">
    <property type="term" value="F:zinc ion binding"/>
    <property type="evidence" value="ECO:0007669"/>
    <property type="project" value="InterPro"/>
</dbReference>
<dbReference type="Pfam" id="PF01844">
    <property type="entry name" value="HNH"/>
    <property type="match status" value="1"/>
</dbReference>
<name>A0A218KCC2_9CAUD</name>
<sequence>MSKKIILDEDLVKEMYLKDKMKIKDIAEHFNCSVYPIKKILKNHTNRRKLSDILTKEDLYRMYFIENMSLVDIARHYKTTDVTIGNYFKKFEIPVKMGRKKIELDIEEILKLYDEGFSCEKISKVFDTTVNTIIDRVTEHRDLRDTSYYVSGEKCHLWRGGKADEARWTAEYREWRKSVFERDGYTCQKCKDDKGGNLEAHHILNFSKYKDIRYDINNGITLCKVCHNPNEEGSFHSIYGVYNNTKEQLEEFLGRELNY</sequence>
<dbReference type="GO" id="GO:0004519">
    <property type="term" value="F:endonuclease activity"/>
    <property type="evidence" value="ECO:0007669"/>
    <property type="project" value="UniProtKB-KW"/>
</dbReference>
<dbReference type="GO" id="GO:0003676">
    <property type="term" value="F:nucleic acid binding"/>
    <property type="evidence" value="ECO:0007669"/>
    <property type="project" value="InterPro"/>
</dbReference>
<dbReference type="SMART" id="SM00507">
    <property type="entry name" value="HNHc"/>
    <property type="match status" value="1"/>
</dbReference>
<evidence type="ECO:0000313" key="3">
    <source>
        <dbReference type="Proteomes" id="UP000223102"/>
    </source>
</evidence>
<feature type="domain" description="HNH nuclease" evidence="1">
    <location>
        <begin position="174"/>
        <end position="228"/>
    </location>
</feature>
<evidence type="ECO:0000313" key="2">
    <source>
        <dbReference type="EMBL" id="AKQ08542.1"/>
    </source>
</evidence>
<dbReference type="Gene3D" id="1.10.30.50">
    <property type="match status" value="1"/>
</dbReference>
<keyword evidence="2" id="KW-0255">Endonuclease</keyword>
<keyword evidence="2" id="KW-0540">Nuclease</keyword>
<evidence type="ECO:0000259" key="1">
    <source>
        <dbReference type="SMART" id="SM00507"/>
    </source>
</evidence>
<keyword evidence="3" id="KW-1185">Reference proteome</keyword>
<protein>
    <submittedName>
        <fullName evidence="2">Putative HNH endonuclease</fullName>
    </submittedName>
</protein>
<proteinExistence type="predicted"/>
<keyword evidence="2" id="KW-0378">Hydrolase</keyword>
<reference evidence="2 3" key="1">
    <citation type="submission" date="2015-06" db="EMBL/GenBank/DDBJ databases">
        <title>Complete genome sequence of Bacillus cereus phage PBC2.</title>
        <authorList>
            <person name="Kong M."/>
            <person name="Ryu S."/>
        </authorList>
    </citation>
    <scope>NUCLEOTIDE SEQUENCE [LARGE SCALE GENOMIC DNA]</scope>
</reference>
<gene>
    <name evidence="2" type="ORF">PBC2_227</name>
</gene>
<dbReference type="Proteomes" id="UP000223102">
    <property type="component" value="Segment"/>
</dbReference>
<dbReference type="InterPro" id="IPR003615">
    <property type="entry name" value="HNH_nuc"/>
</dbReference>
<dbReference type="InterPro" id="IPR002711">
    <property type="entry name" value="HNH"/>
</dbReference>
<dbReference type="CDD" id="cd00085">
    <property type="entry name" value="HNHc"/>
    <property type="match status" value="1"/>
</dbReference>
<accession>A0A218KCC2</accession>
<organism evidence="2 3">
    <name type="scientific">Bacillus phage PBC2</name>
    <dbReference type="NCBI Taxonomy" id="1675029"/>
    <lineage>
        <taxon>Viruses</taxon>
        <taxon>Duplodnaviria</taxon>
        <taxon>Heunggongvirae</taxon>
        <taxon>Uroviricota</taxon>
        <taxon>Caudoviricetes</taxon>
        <taxon>Andregratiavirinae</taxon>
        <taxon>Haetaevirus</taxon>
        <taxon>Haetaevirus PBC2</taxon>
    </lineage>
</organism>
<dbReference type="EMBL" id="KT070867">
    <property type="protein sequence ID" value="AKQ08542.1"/>
    <property type="molecule type" value="Genomic_DNA"/>
</dbReference>